<name>A0A6A6D8N7_9PEZI</name>
<evidence type="ECO:0000313" key="2">
    <source>
        <dbReference type="EMBL" id="KAF2175841.1"/>
    </source>
</evidence>
<sequence length="172" mass="18612">MPEARPTRVRRAATRFDPPPPPCKRPSKKPMAAKKGGRKATASSTRGGKGGKTPAPAAAAANPPVEIRSSPPLIEPAATPAVEPEAPRPATPVATRQPPNVSSPPQEPEFDMEISYKLIVNGKGVVFNEPKSLHRVFFFADDMETTVNNIIEKPESIIKSRDHKIISYTVEF</sequence>
<evidence type="ECO:0000313" key="3">
    <source>
        <dbReference type="Proteomes" id="UP000800200"/>
    </source>
</evidence>
<dbReference type="EMBL" id="ML994723">
    <property type="protein sequence ID" value="KAF2175841.1"/>
    <property type="molecule type" value="Genomic_DNA"/>
</dbReference>
<proteinExistence type="predicted"/>
<feature type="compositionally biased region" description="Low complexity" evidence="1">
    <location>
        <begin position="54"/>
        <end position="64"/>
    </location>
</feature>
<dbReference type="AlphaFoldDB" id="A0A6A6D8N7"/>
<feature type="compositionally biased region" description="Basic residues" evidence="1">
    <location>
        <begin position="25"/>
        <end position="38"/>
    </location>
</feature>
<feature type="compositionally biased region" description="Low complexity" evidence="1">
    <location>
        <begin position="75"/>
        <end position="84"/>
    </location>
</feature>
<evidence type="ECO:0000256" key="1">
    <source>
        <dbReference type="SAM" id="MobiDB-lite"/>
    </source>
</evidence>
<dbReference type="Proteomes" id="UP000800200">
    <property type="component" value="Unassembled WGS sequence"/>
</dbReference>
<accession>A0A6A6D8N7</accession>
<organism evidence="2 3">
    <name type="scientific">Zopfia rhizophila CBS 207.26</name>
    <dbReference type="NCBI Taxonomy" id="1314779"/>
    <lineage>
        <taxon>Eukaryota</taxon>
        <taxon>Fungi</taxon>
        <taxon>Dikarya</taxon>
        <taxon>Ascomycota</taxon>
        <taxon>Pezizomycotina</taxon>
        <taxon>Dothideomycetes</taxon>
        <taxon>Dothideomycetes incertae sedis</taxon>
        <taxon>Zopfiaceae</taxon>
        <taxon>Zopfia</taxon>
    </lineage>
</organism>
<reference evidence="2" key="1">
    <citation type="journal article" date="2020" name="Stud. Mycol.">
        <title>101 Dothideomycetes genomes: a test case for predicting lifestyles and emergence of pathogens.</title>
        <authorList>
            <person name="Haridas S."/>
            <person name="Albert R."/>
            <person name="Binder M."/>
            <person name="Bloem J."/>
            <person name="Labutti K."/>
            <person name="Salamov A."/>
            <person name="Andreopoulos B."/>
            <person name="Baker S."/>
            <person name="Barry K."/>
            <person name="Bills G."/>
            <person name="Bluhm B."/>
            <person name="Cannon C."/>
            <person name="Castanera R."/>
            <person name="Culley D."/>
            <person name="Daum C."/>
            <person name="Ezra D."/>
            <person name="Gonzalez J."/>
            <person name="Henrissat B."/>
            <person name="Kuo A."/>
            <person name="Liang C."/>
            <person name="Lipzen A."/>
            <person name="Lutzoni F."/>
            <person name="Magnuson J."/>
            <person name="Mondo S."/>
            <person name="Nolan M."/>
            <person name="Ohm R."/>
            <person name="Pangilinan J."/>
            <person name="Park H.-J."/>
            <person name="Ramirez L."/>
            <person name="Alfaro M."/>
            <person name="Sun H."/>
            <person name="Tritt A."/>
            <person name="Yoshinaga Y."/>
            <person name="Zwiers L.-H."/>
            <person name="Turgeon B."/>
            <person name="Goodwin S."/>
            <person name="Spatafora J."/>
            <person name="Crous P."/>
            <person name="Grigoriev I."/>
        </authorList>
    </citation>
    <scope>NUCLEOTIDE SEQUENCE</scope>
    <source>
        <strain evidence="2">CBS 207.26</strain>
    </source>
</reference>
<keyword evidence="3" id="KW-1185">Reference proteome</keyword>
<protein>
    <submittedName>
        <fullName evidence="2">Uncharacterized protein</fullName>
    </submittedName>
</protein>
<dbReference type="OrthoDB" id="3965116at2759"/>
<feature type="region of interest" description="Disordered" evidence="1">
    <location>
        <begin position="1"/>
        <end position="108"/>
    </location>
</feature>
<gene>
    <name evidence="2" type="ORF">K469DRAFT_701385</name>
</gene>